<dbReference type="InterPro" id="IPR011048">
    <property type="entry name" value="Haem_d1_sf"/>
</dbReference>
<evidence type="ECO:0000313" key="2">
    <source>
        <dbReference type="EMBL" id="EGD77120.1"/>
    </source>
</evidence>
<dbReference type="RefSeq" id="XP_004990959.1">
    <property type="nucleotide sequence ID" value="XM_004990902.1"/>
</dbReference>
<keyword evidence="3" id="KW-1185">Reference proteome</keyword>
<feature type="signal peptide" evidence="1">
    <location>
        <begin position="1"/>
        <end position="29"/>
    </location>
</feature>
<feature type="chain" id="PRO_5003287709" description="SMP-30/Gluconolactonase/LRE-like region domain-containing protein" evidence="1">
    <location>
        <begin position="30"/>
        <end position="499"/>
    </location>
</feature>
<dbReference type="AlphaFoldDB" id="F2UIS1"/>
<evidence type="ECO:0008006" key="4">
    <source>
        <dbReference type="Google" id="ProtNLM"/>
    </source>
</evidence>
<dbReference type="KEGG" id="sre:PTSG_07454"/>
<dbReference type="PANTHER" id="PTHR47197">
    <property type="entry name" value="PROTEIN NIRF"/>
    <property type="match status" value="1"/>
</dbReference>
<keyword evidence="1" id="KW-0732">Signal</keyword>
<accession>F2UIS1</accession>
<dbReference type="PANTHER" id="PTHR47197:SF3">
    <property type="entry name" value="DIHYDRO-HEME D1 DEHYDROGENASE"/>
    <property type="match status" value="1"/>
</dbReference>
<name>F2UIS1_SALR5</name>
<dbReference type="Proteomes" id="UP000007799">
    <property type="component" value="Unassembled WGS sequence"/>
</dbReference>
<reference evidence="2" key="1">
    <citation type="submission" date="2009-08" db="EMBL/GenBank/DDBJ databases">
        <title>Annotation of Salpingoeca rosetta.</title>
        <authorList>
            <consortium name="The Broad Institute Genome Sequencing Platform"/>
            <person name="Russ C."/>
            <person name="Cuomo C."/>
            <person name="Burger G."/>
            <person name="Gray M.W."/>
            <person name="Holland P.W.H."/>
            <person name="King N."/>
            <person name="Lang F.B.F."/>
            <person name="Roger A.J."/>
            <person name="Ruiz-Trillo I."/>
            <person name="Young S.K."/>
            <person name="Zeng Q."/>
            <person name="Gargeya S."/>
            <person name="Alvarado L."/>
            <person name="Berlin A."/>
            <person name="Chapman S.B."/>
            <person name="Chen Z."/>
            <person name="Freedman E."/>
            <person name="Gellesch M."/>
            <person name="Goldberg J."/>
            <person name="Griggs A."/>
            <person name="Gujja S."/>
            <person name="Heilman E."/>
            <person name="Heiman D."/>
            <person name="Howarth C."/>
            <person name="Mehta T."/>
            <person name="Neiman D."/>
            <person name="Pearson M."/>
            <person name="Roberts A."/>
            <person name="Saif S."/>
            <person name="Shea T."/>
            <person name="Shenoy N."/>
            <person name="Sisk P."/>
            <person name="Stolte C."/>
            <person name="Sykes S."/>
            <person name="White J."/>
            <person name="Yandava C."/>
            <person name="Haas B."/>
            <person name="Nusbaum C."/>
            <person name="Birren B."/>
        </authorList>
    </citation>
    <scope>NUCLEOTIDE SEQUENCE [LARGE SCALE GENOMIC DNA]</scope>
    <source>
        <strain evidence="2">ATCC 50818</strain>
    </source>
</reference>
<evidence type="ECO:0000313" key="3">
    <source>
        <dbReference type="Proteomes" id="UP000007799"/>
    </source>
</evidence>
<dbReference type="Gene3D" id="2.130.10.10">
    <property type="entry name" value="YVTN repeat-like/Quinoprotein amine dehydrogenase"/>
    <property type="match status" value="1"/>
</dbReference>
<proteinExistence type="predicted"/>
<dbReference type="InParanoid" id="F2UIS1"/>
<organism evidence="3">
    <name type="scientific">Salpingoeca rosetta (strain ATCC 50818 / BSB-021)</name>
    <dbReference type="NCBI Taxonomy" id="946362"/>
    <lineage>
        <taxon>Eukaryota</taxon>
        <taxon>Choanoflagellata</taxon>
        <taxon>Craspedida</taxon>
        <taxon>Salpingoecidae</taxon>
        <taxon>Salpingoeca</taxon>
    </lineage>
</organism>
<dbReference type="InterPro" id="IPR015943">
    <property type="entry name" value="WD40/YVTN_repeat-like_dom_sf"/>
</dbReference>
<evidence type="ECO:0000256" key="1">
    <source>
        <dbReference type="SAM" id="SignalP"/>
    </source>
</evidence>
<dbReference type="OrthoDB" id="10260017at2759"/>
<gene>
    <name evidence="2" type="ORF">PTSG_07454</name>
</gene>
<protein>
    <recommendedName>
        <fullName evidence="4">SMP-30/Gluconolactonase/LRE-like region domain-containing protein</fullName>
    </recommendedName>
</protein>
<dbReference type="SUPFAM" id="SSF51004">
    <property type="entry name" value="C-terminal (heme d1) domain of cytochrome cd1-nitrite reductase"/>
    <property type="match status" value="1"/>
</dbReference>
<dbReference type="GeneID" id="16071521"/>
<dbReference type="EMBL" id="GL832976">
    <property type="protein sequence ID" value="EGD77120.1"/>
    <property type="molecule type" value="Genomic_DNA"/>
</dbReference>
<dbReference type="InterPro" id="IPR051200">
    <property type="entry name" value="Host-pathogen_enzymatic-act"/>
</dbReference>
<sequence length="499" mass="51392">MNEKQQNLPRPTATAATTTTLLLLLVVLAATCGVGVGGAVLEVDVDGRLVVNAGGAGGKVVLNEGLDFVAELQGLAEEFRLLKRGAGAVCRQPPPQPYIDHIPAKDDSKQGDGATAASPQWYGGVVAPNGKIYAVPSNASAIMVLDPETRQVDTAAIPVNSSVNRAWAGAALAPNGKIYCVPSKSRSVLVVDTNTNMADATSIPIDLASGYSDKALFEDAVLADNGMIYGMPRSSDFVLVVDPATNSVDTTTLPVMPGDDKWVGAVRDGNGMIFGIPHTADVVLVIDTQAASLGTVDTHSINVPSGLQKWAGGVLAGNGKIYGIPHTASTVLVIDPVAMSVNYTEITDAGMRPGKWWGGALARADGRIYAPPFNANEVLVIDPGKNTARAAISVTDDGGVELSLAAWQGAVASADGTTVYGIPTQAASILVIKPGCLGFVSASQLHPFTQSANRVLDGFVKASDLAVQGSGVDPSLAGLILGVCICFTFGRQWCSGLFS</sequence>